<dbReference type="Gene3D" id="3.40.50.1240">
    <property type="entry name" value="Phosphoglycerate mutase-like"/>
    <property type="match status" value="1"/>
</dbReference>
<dbReference type="Pfam" id="PF00300">
    <property type="entry name" value="His_Phos_1"/>
    <property type="match status" value="1"/>
</dbReference>
<dbReference type="SMART" id="SM00855">
    <property type="entry name" value="PGAM"/>
    <property type="match status" value="1"/>
</dbReference>
<reference evidence="1" key="1">
    <citation type="submission" date="2019-04" db="EMBL/GenBank/DDBJ databases">
        <title>Sequencing of skin fungus with MAO and IRED activity.</title>
        <authorList>
            <person name="Marsaioli A.J."/>
            <person name="Bonatto J.M.C."/>
            <person name="Reis Junior O."/>
        </authorList>
    </citation>
    <scope>NUCLEOTIDE SEQUENCE</scope>
    <source>
        <strain evidence="1">30M1</strain>
    </source>
</reference>
<accession>A0A9P4T3S7</accession>
<dbReference type="AlphaFoldDB" id="A0A9P4T3S7"/>
<dbReference type="CDD" id="cd07067">
    <property type="entry name" value="HP_PGM_like"/>
    <property type="match status" value="1"/>
</dbReference>
<dbReference type="OrthoDB" id="496981at2759"/>
<organism evidence="1 2">
    <name type="scientific">Curvularia kusanoi</name>
    <name type="common">Cochliobolus kusanoi</name>
    <dbReference type="NCBI Taxonomy" id="90978"/>
    <lineage>
        <taxon>Eukaryota</taxon>
        <taxon>Fungi</taxon>
        <taxon>Dikarya</taxon>
        <taxon>Ascomycota</taxon>
        <taxon>Pezizomycotina</taxon>
        <taxon>Dothideomycetes</taxon>
        <taxon>Pleosporomycetidae</taxon>
        <taxon>Pleosporales</taxon>
        <taxon>Pleosporineae</taxon>
        <taxon>Pleosporaceae</taxon>
        <taxon>Curvularia</taxon>
    </lineage>
</organism>
<evidence type="ECO:0008006" key="3">
    <source>
        <dbReference type="Google" id="ProtNLM"/>
    </source>
</evidence>
<dbReference type="SUPFAM" id="SSF53254">
    <property type="entry name" value="Phosphoglycerate mutase-like"/>
    <property type="match status" value="1"/>
</dbReference>
<evidence type="ECO:0000313" key="1">
    <source>
        <dbReference type="EMBL" id="KAF2993508.1"/>
    </source>
</evidence>
<dbReference type="PANTHER" id="PTHR48100:SF24">
    <property type="entry name" value="PHOSPHOGLYCERATE MUTASE"/>
    <property type="match status" value="1"/>
</dbReference>
<dbReference type="InterPro" id="IPR050275">
    <property type="entry name" value="PGM_Phosphatase"/>
</dbReference>
<gene>
    <name evidence="1" type="ORF">E8E13_001026</name>
</gene>
<dbReference type="PANTHER" id="PTHR48100">
    <property type="entry name" value="BROAD-SPECIFICITY PHOSPHATASE YOR283W-RELATED"/>
    <property type="match status" value="1"/>
</dbReference>
<evidence type="ECO:0000313" key="2">
    <source>
        <dbReference type="Proteomes" id="UP000801428"/>
    </source>
</evidence>
<dbReference type="GO" id="GO:0016791">
    <property type="term" value="F:phosphatase activity"/>
    <property type="evidence" value="ECO:0007669"/>
    <property type="project" value="TreeGrafter"/>
</dbReference>
<dbReference type="InterPro" id="IPR029033">
    <property type="entry name" value="His_PPase_superfam"/>
</dbReference>
<dbReference type="InterPro" id="IPR013078">
    <property type="entry name" value="His_Pase_superF_clade-1"/>
</dbReference>
<keyword evidence="2" id="KW-1185">Reference proteome</keyword>
<name>A0A9P4T3S7_CURKU</name>
<proteinExistence type="predicted"/>
<dbReference type="Proteomes" id="UP000801428">
    <property type="component" value="Unassembled WGS sequence"/>
</dbReference>
<comment type="caution">
    <text evidence="1">The sequence shown here is derived from an EMBL/GenBank/DDBJ whole genome shotgun (WGS) entry which is preliminary data.</text>
</comment>
<dbReference type="GO" id="GO:0005737">
    <property type="term" value="C:cytoplasm"/>
    <property type="evidence" value="ECO:0007669"/>
    <property type="project" value="TreeGrafter"/>
</dbReference>
<sequence length="239" mass="26461">MPPTIILIRHAQAEHNVNGDWSIRDAPLTGFGKQQCLELQESLQKSELGNQIESIIVSVQRRALQTAAIALDWLIQEGVPVTPDANWQEFTDRPCDTGSPIDVISREFPQYDFSSVDPSFTDKATNGSNGPFAFTQEAVLARGRACLEALYLRPEKVVAVISHAGFLRTAICNRKFFNADWRVFDLSKDDSLETGKLVLTERVDTEKQGGGMGRSDIGVFGISEADFSSINQTWDHAET</sequence>
<dbReference type="EMBL" id="SWKU01000051">
    <property type="protein sequence ID" value="KAF2993508.1"/>
    <property type="molecule type" value="Genomic_DNA"/>
</dbReference>
<protein>
    <recommendedName>
        <fullName evidence="3">Phosphoglycerate mutase-like protein</fullName>
    </recommendedName>
</protein>